<feature type="active site" description="Nucleophile" evidence="2">
    <location>
        <position position="12"/>
    </location>
</feature>
<dbReference type="CDD" id="cd03022">
    <property type="entry name" value="DsbA_HCCA_Iso"/>
    <property type="match status" value="1"/>
</dbReference>
<dbReference type="PANTHER" id="PTHR42943">
    <property type="entry name" value="GLUTATHIONE S-TRANSFERASE KAPPA"/>
    <property type="match status" value="1"/>
</dbReference>
<keyword evidence="1 4" id="KW-0413">Isomerase</keyword>
<evidence type="ECO:0000256" key="1">
    <source>
        <dbReference type="PIRNR" id="PIRNR006386"/>
    </source>
</evidence>
<gene>
    <name evidence="4" type="ORF">E8A74_12035</name>
</gene>
<proteinExistence type="inferred from homology"/>
<name>A0A4U1JFZ0_9BACT</name>
<evidence type="ECO:0000256" key="2">
    <source>
        <dbReference type="PIRSR" id="PIRSR006386-1"/>
    </source>
</evidence>
<comment type="catalytic activity">
    <reaction evidence="1">
        <text>2-hydroxychromene-2-carboxylate = (3E)-4-(2-hydroxyphenyl)-2-oxobut-3-enoate</text>
        <dbReference type="Rhea" id="RHEA:27401"/>
        <dbReference type="ChEBI" id="CHEBI:59350"/>
        <dbReference type="ChEBI" id="CHEBI:59353"/>
        <dbReference type="EC" id="5.99.1.4"/>
    </reaction>
</comment>
<dbReference type="Pfam" id="PF01323">
    <property type="entry name" value="DSBA"/>
    <property type="match status" value="1"/>
</dbReference>
<dbReference type="AlphaFoldDB" id="A0A4U1JFZ0"/>
<dbReference type="OrthoDB" id="5244108at2"/>
<protein>
    <recommendedName>
        <fullName evidence="1">2-hydroxychromene-2-carboxylate isomerase</fullName>
        <ecNumber evidence="1">5.99.1.4</ecNumber>
    </recommendedName>
</protein>
<reference evidence="4 5" key="1">
    <citation type="submission" date="2019-04" db="EMBL/GenBank/DDBJ databases">
        <authorList>
            <person name="Li Y."/>
            <person name="Wang J."/>
        </authorList>
    </citation>
    <scope>NUCLEOTIDE SEQUENCE [LARGE SCALE GENOMIC DNA]</scope>
    <source>
        <strain evidence="4 5">DSM 14668</strain>
    </source>
</reference>
<dbReference type="InterPro" id="IPR001853">
    <property type="entry name" value="DSBA-like_thioredoxin_dom"/>
</dbReference>
<dbReference type="GO" id="GO:0006749">
    <property type="term" value="P:glutathione metabolic process"/>
    <property type="evidence" value="ECO:0007669"/>
    <property type="project" value="TreeGrafter"/>
</dbReference>
<sequence length="218" mass="24265">MRTVRFYFDVISPYVWLAWTQIHEVEARTGARFDLQPVLFAGLLQANGNKGPAEIASKRVHLLQDVARWAMTLKLRCAGPPAHPFNPLKAQRMCAALDDPDARRRLAGALIVATWENGRDLMNDAELRAIADEAGLDGAALLAAADDPAVKERLRQNTEQALAEGVFGVPTFLVEDQIFWGNDRLGFLETYLAGGLRIDMADVEERRARPRAADRKKM</sequence>
<dbReference type="InterPro" id="IPR036249">
    <property type="entry name" value="Thioredoxin-like_sf"/>
</dbReference>
<dbReference type="InterPro" id="IPR051924">
    <property type="entry name" value="GST_Kappa/NadH"/>
</dbReference>
<dbReference type="PIRSF" id="PIRSF006386">
    <property type="entry name" value="HCCAis_GSTk"/>
    <property type="match status" value="1"/>
</dbReference>
<dbReference type="InterPro" id="IPR044087">
    <property type="entry name" value="NahD-like"/>
</dbReference>
<dbReference type="Proteomes" id="UP000309215">
    <property type="component" value="Unassembled WGS sequence"/>
</dbReference>
<dbReference type="PANTHER" id="PTHR42943:SF2">
    <property type="entry name" value="GLUTATHIONE S-TRANSFERASE KAPPA 1"/>
    <property type="match status" value="1"/>
</dbReference>
<dbReference type="EC" id="5.99.1.4" evidence="1"/>
<evidence type="ECO:0000259" key="3">
    <source>
        <dbReference type="Pfam" id="PF01323"/>
    </source>
</evidence>
<evidence type="ECO:0000313" key="5">
    <source>
        <dbReference type="Proteomes" id="UP000309215"/>
    </source>
</evidence>
<dbReference type="SUPFAM" id="SSF52833">
    <property type="entry name" value="Thioredoxin-like"/>
    <property type="match status" value="1"/>
</dbReference>
<organism evidence="4 5">
    <name type="scientific">Polyangium fumosum</name>
    <dbReference type="NCBI Taxonomy" id="889272"/>
    <lineage>
        <taxon>Bacteria</taxon>
        <taxon>Pseudomonadati</taxon>
        <taxon>Myxococcota</taxon>
        <taxon>Polyangia</taxon>
        <taxon>Polyangiales</taxon>
        <taxon>Polyangiaceae</taxon>
        <taxon>Polyangium</taxon>
    </lineage>
</organism>
<dbReference type="Gene3D" id="3.40.30.10">
    <property type="entry name" value="Glutaredoxin"/>
    <property type="match status" value="1"/>
</dbReference>
<dbReference type="InterPro" id="IPR014440">
    <property type="entry name" value="HCCAis_GSTk"/>
</dbReference>
<keyword evidence="5" id="KW-1185">Reference proteome</keyword>
<feature type="domain" description="DSBA-like thioredoxin" evidence="3">
    <location>
        <begin position="3"/>
        <end position="192"/>
    </location>
</feature>
<dbReference type="GO" id="GO:0018845">
    <property type="term" value="F:2-hydroxychromene-2-carboxylate isomerase activity"/>
    <property type="evidence" value="ECO:0007669"/>
    <property type="project" value="UniProtKB-UniRule"/>
</dbReference>
<dbReference type="RefSeq" id="WP_136929121.1">
    <property type="nucleotide sequence ID" value="NZ_SSMQ01000010.1"/>
</dbReference>
<dbReference type="GO" id="GO:0004364">
    <property type="term" value="F:glutathione transferase activity"/>
    <property type="evidence" value="ECO:0007669"/>
    <property type="project" value="TreeGrafter"/>
</dbReference>
<dbReference type="GO" id="GO:0004602">
    <property type="term" value="F:glutathione peroxidase activity"/>
    <property type="evidence" value="ECO:0007669"/>
    <property type="project" value="TreeGrafter"/>
</dbReference>
<comment type="caution">
    <text evidence="4">The sequence shown here is derived from an EMBL/GenBank/DDBJ whole genome shotgun (WGS) entry which is preliminary data.</text>
</comment>
<dbReference type="EMBL" id="SSMQ01000010">
    <property type="protein sequence ID" value="TKD09448.1"/>
    <property type="molecule type" value="Genomic_DNA"/>
</dbReference>
<accession>A0A4U1JFZ0</accession>
<evidence type="ECO:0000313" key="4">
    <source>
        <dbReference type="EMBL" id="TKD09448.1"/>
    </source>
</evidence>
<dbReference type="GO" id="GO:1901170">
    <property type="term" value="P:naphthalene catabolic process"/>
    <property type="evidence" value="ECO:0007669"/>
    <property type="project" value="InterPro"/>
</dbReference>
<comment type="similarity">
    <text evidence="1">Belongs to the GST superfamily. NadH family.</text>
</comment>